<reference evidence="2" key="1">
    <citation type="submission" date="2023-03" db="EMBL/GenBank/DDBJ databases">
        <title>Massive genome expansion in bonnet fungi (Mycena s.s.) driven by repeated elements and novel gene families across ecological guilds.</title>
        <authorList>
            <consortium name="Lawrence Berkeley National Laboratory"/>
            <person name="Harder C.B."/>
            <person name="Miyauchi S."/>
            <person name="Viragh M."/>
            <person name="Kuo A."/>
            <person name="Thoen E."/>
            <person name="Andreopoulos B."/>
            <person name="Lu D."/>
            <person name="Skrede I."/>
            <person name="Drula E."/>
            <person name="Henrissat B."/>
            <person name="Morin E."/>
            <person name="Kohler A."/>
            <person name="Barry K."/>
            <person name="LaButti K."/>
            <person name="Morin E."/>
            <person name="Salamov A."/>
            <person name="Lipzen A."/>
            <person name="Mereny Z."/>
            <person name="Hegedus B."/>
            <person name="Baldrian P."/>
            <person name="Stursova M."/>
            <person name="Weitz H."/>
            <person name="Taylor A."/>
            <person name="Grigoriev I.V."/>
            <person name="Nagy L.G."/>
            <person name="Martin F."/>
            <person name="Kauserud H."/>
        </authorList>
    </citation>
    <scope>NUCLEOTIDE SEQUENCE</scope>
    <source>
        <strain evidence="2">CBHHK067</strain>
    </source>
</reference>
<dbReference type="PANTHER" id="PTHR46791">
    <property type="entry name" value="EXPRESSED PROTEIN"/>
    <property type="match status" value="1"/>
</dbReference>
<dbReference type="PANTHER" id="PTHR46791:SF5">
    <property type="entry name" value="CLR5 DOMAIN-CONTAINING PROTEIN-RELATED"/>
    <property type="match status" value="1"/>
</dbReference>
<protein>
    <recommendedName>
        <fullName evidence="1">Integrase core domain-containing protein</fullName>
    </recommendedName>
</protein>
<comment type="caution">
    <text evidence="2">The sequence shown here is derived from an EMBL/GenBank/DDBJ whole genome shotgun (WGS) entry which is preliminary data.</text>
</comment>
<dbReference type="EMBL" id="JARKIE010000543">
    <property type="protein sequence ID" value="KAJ7629549.1"/>
    <property type="molecule type" value="Genomic_DNA"/>
</dbReference>
<accession>A0AAD7FNS3</accession>
<dbReference type="AlphaFoldDB" id="A0AAD7FNS3"/>
<evidence type="ECO:0000313" key="2">
    <source>
        <dbReference type="EMBL" id="KAJ7629549.1"/>
    </source>
</evidence>
<keyword evidence="3" id="KW-1185">Reference proteome</keyword>
<sequence length="220" mass="25023">MEQVKGVCRGSYIWGRSVHNIRIERLWVDFTRGIGKKWAVFFYSLETSYGLCPDNAAHLWLVHHLFLAALNADVQEWAEAWNSHKITFEKEQKRSPRDMFTFGLLEQGPRGIGPLIEAEEEGVTDFTQYGVDWCAQADPAIFTHFTDNNSPDVDHAHPFNAFATPSNMSEVVVEEPNCPFNVNEVLRLDGELALVADVTSRDMAVRKLVWKEALAICLRL</sequence>
<dbReference type="Pfam" id="PF24764">
    <property type="entry name" value="rva_4"/>
    <property type="match status" value="1"/>
</dbReference>
<name>A0AAD7FNS3_MYCRO</name>
<evidence type="ECO:0000313" key="3">
    <source>
        <dbReference type="Proteomes" id="UP001221757"/>
    </source>
</evidence>
<gene>
    <name evidence="2" type="ORF">B0H17DRAFT_1218197</name>
</gene>
<proteinExistence type="predicted"/>
<evidence type="ECO:0000259" key="1">
    <source>
        <dbReference type="Pfam" id="PF24764"/>
    </source>
</evidence>
<organism evidence="2 3">
    <name type="scientific">Mycena rosella</name>
    <name type="common">Pink bonnet</name>
    <name type="synonym">Agaricus rosellus</name>
    <dbReference type="NCBI Taxonomy" id="1033263"/>
    <lineage>
        <taxon>Eukaryota</taxon>
        <taxon>Fungi</taxon>
        <taxon>Dikarya</taxon>
        <taxon>Basidiomycota</taxon>
        <taxon>Agaricomycotina</taxon>
        <taxon>Agaricomycetes</taxon>
        <taxon>Agaricomycetidae</taxon>
        <taxon>Agaricales</taxon>
        <taxon>Marasmiineae</taxon>
        <taxon>Mycenaceae</taxon>
        <taxon>Mycena</taxon>
    </lineage>
</organism>
<dbReference type="InterPro" id="IPR058913">
    <property type="entry name" value="Integrase_dom_put"/>
</dbReference>
<feature type="domain" description="Integrase core" evidence="1">
    <location>
        <begin position="1"/>
        <end position="107"/>
    </location>
</feature>
<dbReference type="Proteomes" id="UP001221757">
    <property type="component" value="Unassembled WGS sequence"/>
</dbReference>